<proteinExistence type="predicted"/>
<dbReference type="Pfam" id="PF02627">
    <property type="entry name" value="CMD"/>
    <property type="match status" value="1"/>
</dbReference>
<protein>
    <submittedName>
        <fullName evidence="2">Putative peroxidase-related enzyme</fullName>
    </submittedName>
</protein>
<keyword evidence="2" id="KW-0560">Oxidoreductase</keyword>
<dbReference type="AlphaFoldDB" id="A0A7W7ZQG7"/>
<gene>
    <name evidence="2" type="ORF">HDF15_001728</name>
</gene>
<keyword evidence="2" id="KW-0575">Peroxidase</keyword>
<comment type="caution">
    <text evidence="2">The sequence shown here is derived from an EMBL/GenBank/DDBJ whole genome shotgun (WGS) entry which is preliminary data.</text>
</comment>
<name>A0A7W7ZQG7_9BACT</name>
<feature type="domain" description="Carboxymuconolactone decarboxylase-like" evidence="1">
    <location>
        <begin position="41"/>
        <end position="108"/>
    </location>
</feature>
<dbReference type="EMBL" id="JACHIO010000006">
    <property type="protein sequence ID" value="MBB5063386.1"/>
    <property type="molecule type" value="Genomic_DNA"/>
</dbReference>
<dbReference type="InterPro" id="IPR003779">
    <property type="entry name" value="CMD-like"/>
</dbReference>
<evidence type="ECO:0000313" key="2">
    <source>
        <dbReference type="EMBL" id="MBB5063386.1"/>
    </source>
</evidence>
<dbReference type="RefSeq" id="WP_184254529.1">
    <property type="nucleotide sequence ID" value="NZ_JACHIO010000006.1"/>
</dbReference>
<dbReference type="PANTHER" id="PTHR35446">
    <property type="entry name" value="SI:CH211-175M2.5"/>
    <property type="match status" value="1"/>
</dbReference>
<sequence>MSRLNTVDPNNATGKAKDLLDAVKGKLGIVPNMTKVMVNSPAVLESYLGFSGALNGGLLDAQTREQLALAVSQDNRCDYCLSAHTAIGKMVGLTPHQVLESRKGNGTTPRITAALVFAKRVLETHGQIGESDLTAVRDAGFNDGEIAEIIAHVALNVFTNYFNIATEVDIDFPKVSFNEVA</sequence>
<organism evidence="2 3">
    <name type="scientific">Granulicella mallensis</name>
    <dbReference type="NCBI Taxonomy" id="940614"/>
    <lineage>
        <taxon>Bacteria</taxon>
        <taxon>Pseudomonadati</taxon>
        <taxon>Acidobacteriota</taxon>
        <taxon>Terriglobia</taxon>
        <taxon>Terriglobales</taxon>
        <taxon>Acidobacteriaceae</taxon>
        <taxon>Granulicella</taxon>
    </lineage>
</organism>
<accession>A0A7W7ZQG7</accession>
<evidence type="ECO:0000259" key="1">
    <source>
        <dbReference type="Pfam" id="PF02627"/>
    </source>
</evidence>
<dbReference type="PANTHER" id="PTHR35446:SF3">
    <property type="entry name" value="CMD DOMAIN-CONTAINING PROTEIN"/>
    <property type="match status" value="1"/>
</dbReference>
<dbReference type="Proteomes" id="UP000584867">
    <property type="component" value="Unassembled WGS sequence"/>
</dbReference>
<dbReference type="InterPro" id="IPR029032">
    <property type="entry name" value="AhpD-like"/>
</dbReference>
<dbReference type="InterPro" id="IPR004675">
    <property type="entry name" value="AhpD_core"/>
</dbReference>
<reference evidence="2 3" key="1">
    <citation type="submission" date="2020-08" db="EMBL/GenBank/DDBJ databases">
        <title>Genomic Encyclopedia of Type Strains, Phase IV (KMG-V): Genome sequencing to study the core and pangenomes of soil and plant-associated prokaryotes.</title>
        <authorList>
            <person name="Whitman W."/>
        </authorList>
    </citation>
    <scope>NUCLEOTIDE SEQUENCE [LARGE SCALE GENOMIC DNA]</scope>
    <source>
        <strain evidence="2 3">X5P3</strain>
    </source>
</reference>
<dbReference type="NCBIfam" id="TIGR00778">
    <property type="entry name" value="ahpD_dom"/>
    <property type="match status" value="1"/>
</dbReference>
<dbReference type="Gene3D" id="1.20.1290.10">
    <property type="entry name" value="AhpD-like"/>
    <property type="match status" value="1"/>
</dbReference>
<evidence type="ECO:0000313" key="3">
    <source>
        <dbReference type="Proteomes" id="UP000584867"/>
    </source>
</evidence>
<dbReference type="SUPFAM" id="SSF69118">
    <property type="entry name" value="AhpD-like"/>
    <property type="match status" value="1"/>
</dbReference>
<dbReference type="GO" id="GO:0051920">
    <property type="term" value="F:peroxiredoxin activity"/>
    <property type="evidence" value="ECO:0007669"/>
    <property type="project" value="InterPro"/>
</dbReference>